<gene>
    <name evidence="2" type="ORF">GO755_05485</name>
</gene>
<name>A0A7K1S6T5_9BACT</name>
<accession>A0A7K1S6T5</accession>
<dbReference type="RefSeq" id="WP_157583733.1">
    <property type="nucleotide sequence ID" value="NZ_WPIN01000002.1"/>
</dbReference>
<evidence type="ECO:0000313" key="2">
    <source>
        <dbReference type="EMBL" id="MVM29475.1"/>
    </source>
</evidence>
<dbReference type="Proteomes" id="UP000436006">
    <property type="component" value="Unassembled WGS sequence"/>
</dbReference>
<reference evidence="2 3" key="1">
    <citation type="submission" date="2019-12" db="EMBL/GenBank/DDBJ databases">
        <title>Spirosoma sp. HMF4905 genome sequencing and assembly.</title>
        <authorList>
            <person name="Kang H."/>
            <person name="Cha I."/>
            <person name="Kim H."/>
            <person name="Joh K."/>
        </authorList>
    </citation>
    <scope>NUCLEOTIDE SEQUENCE [LARGE SCALE GENOMIC DNA]</scope>
    <source>
        <strain evidence="2 3">HMF4905</strain>
    </source>
</reference>
<feature type="signal peptide" evidence="1">
    <location>
        <begin position="1"/>
        <end position="18"/>
    </location>
</feature>
<sequence length="155" mass="17034">MKQFILFFSLLTASVVLNSCSKSSDPAPDPVVGSWKLDRIRTSGFVAPYTSYNADNDPSLFDYQDSFITKTDKTFTGTVRTSGRVIDYSGNWESTTSSLTLKDTQGNSDVYTLDATKTPNQLLGAVIATSDSLTNPTTSKVELVKYNIQLVYTKQ</sequence>
<keyword evidence="3" id="KW-1185">Reference proteome</keyword>
<comment type="caution">
    <text evidence="2">The sequence shown here is derived from an EMBL/GenBank/DDBJ whole genome shotgun (WGS) entry which is preliminary data.</text>
</comment>
<evidence type="ECO:0000256" key="1">
    <source>
        <dbReference type="SAM" id="SignalP"/>
    </source>
</evidence>
<protein>
    <recommendedName>
        <fullName evidence="4">Lipocalin-like domain-containing protein</fullName>
    </recommendedName>
</protein>
<keyword evidence="1" id="KW-0732">Signal</keyword>
<evidence type="ECO:0000313" key="3">
    <source>
        <dbReference type="Proteomes" id="UP000436006"/>
    </source>
</evidence>
<dbReference type="AlphaFoldDB" id="A0A7K1S6T5"/>
<dbReference type="EMBL" id="WPIN01000002">
    <property type="protein sequence ID" value="MVM29475.1"/>
    <property type="molecule type" value="Genomic_DNA"/>
</dbReference>
<feature type="chain" id="PRO_5029757794" description="Lipocalin-like domain-containing protein" evidence="1">
    <location>
        <begin position="19"/>
        <end position="155"/>
    </location>
</feature>
<organism evidence="2 3">
    <name type="scientific">Spirosoma arboris</name>
    <dbReference type="NCBI Taxonomy" id="2682092"/>
    <lineage>
        <taxon>Bacteria</taxon>
        <taxon>Pseudomonadati</taxon>
        <taxon>Bacteroidota</taxon>
        <taxon>Cytophagia</taxon>
        <taxon>Cytophagales</taxon>
        <taxon>Cytophagaceae</taxon>
        <taxon>Spirosoma</taxon>
    </lineage>
</organism>
<evidence type="ECO:0008006" key="4">
    <source>
        <dbReference type="Google" id="ProtNLM"/>
    </source>
</evidence>
<proteinExistence type="predicted"/>